<dbReference type="Proteomes" id="UP001164539">
    <property type="component" value="Chromosome 1"/>
</dbReference>
<accession>A0ACC1YWS1</accession>
<dbReference type="EMBL" id="CM051394">
    <property type="protein sequence ID" value="KAJ4727983.1"/>
    <property type="molecule type" value="Genomic_DNA"/>
</dbReference>
<comment type="caution">
    <text evidence="1">The sequence shown here is derived from an EMBL/GenBank/DDBJ whole genome shotgun (WGS) entry which is preliminary data.</text>
</comment>
<sequence length="362" mass="40161">MNSHTQWNPVLMMVAVNFGLATVNVLLKKILDQGLNHLVIITYRQSISAIFVAPIAYFWERKSRYKLNFLILCQLFFSAFIGVTLAQYFFLLGLEYTTATFSCAFTNMVPVGTFLLALTFGLEKVNLKSLAGRAKVLGTIVCIGGAMLLALYKGKPLTDSHIPDRANMMVSTKKKEKYWAIGSMFLTLGILVWSSWFVMQARISKRYPCQYSSTAITSFFVAIQSAIMSLIIDRDLPGWVLKGKLEIVTVTYAGMVGSGLCYVGMSWCVKRRGPVFTSAFTPFIQIFVGIFDFSILHEPIYLGSVLGSALVIIGLYVLLWGKSKEIEECDPMKQAQVADQDDQSIINAVSRVIPIPVGSANP</sequence>
<evidence type="ECO:0000313" key="2">
    <source>
        <dbReference type="Proteomes" id="UP001164539"/>
    </source>
</evidence>
<organism evidence="1 2">
    <name type="scientific">Melia azedarach</name>
    <name type="common">Chinaberry tree</name>
    <dbReference type="NCBI Taxonomy" id="155640"/>
    <lineage>
        <taxon>Eukaryota</taxon>
        <taxon>Viridiplantae</taxon>
        <taxon>Streptophyta</taxon>
        <taxon>Embryophyta</taxon>
        <taxon>Tracheophyta</taxon>
        <taxon>Spermatophyta</taxon>
        <taxon>Magnoliopsida</taxon>
        <taxon>eudicotyledons</taxon>
        <taxon>Gunneridae</taxon>
        <taxon>Pentapetalae</taxon>
        <taxon>rosids</taxon>
        <taxon>malvids</taxon>
        <taxon>Sapindales</taxon>
        <taxon>Meliaceae</taxon>
        <taxon>Melia</taxon>
    </lineage>
</organism>
<reference evidence="1 2" key="1">
    <citation type="journal article" date="2023" name="Science">
        <title>Complex scaffold remodeling in plant triterpene biosynthesis.</title>
        <authorList>
            <person name="De La Pena R."/>
            <person name="Hodgson H."/>
            <person name="Liu J.C."/>
            <person name="Stephenson M.J."/>
            <person name="Martin A.C."/>
            <person name="Owen C."/>
            <person name="Harkess A."/>
            <person name="Leebens-Mack J."/>
            <person name="Jimenez L.E."/>
            <person name="Osbourn A."/>
            <person name="Sattely E.S."/>
        </authorList>
    </citation>
    <scope>NUCLEOTIDE SEQUENCE [LARGE SCALE GENOMIC DNA]</scope>
    <source>
        <strain evidence="2">cv. JPN11</strain>
        <tissue evidence="1">Leaf</tissue>
    </source>
</reference>
<protein>
    <submittedName>
        <fullName evidence="1">WAT1-related protein</fullName>
    </submittedName>
</protein>
<keyword evidence="2" id="KW-1185">Reference proteome</keyword>
<gene>
    <name evidence="1" type="ORF">OWV82_000997</name>
</gene>
<proteinExistence type="predicted"/>
<name>A0ACC1YWS1_MELAZ</name>
<evidence type="ECO:0000313" key="1">
    <source>
        <dbReference type="EMBL" id="KAJ4727983.1"/>
    </source>
</evidence>